<dbReference type="Proteomes" id="UP000053864">
    <property type="component" value="Unassembled WGS sequence"/>
</dbReference>
<feature type="region of interest" description="Disordered" evidence="1">
    <location>
        <begin position="326"/>
        <end position="471"/>
    </location>
</feature>
<dbReference type="AlphaFoldDB" id="W2HQE5"/>
<dbReference type="EMBL" id="KI677012">
    <property type="protein sequence ID" value="ETL24194.1"/>
    <property type="molecule type" value="Genomic_DNA"/>
</dbReference>
<evidence type="ECO:0000256" key="1">
    <source>
        <dbReference type="SAM" id="MobiDB-lite"/>
    </source>
</evidence>
<feature type="compositionally biased region" description="Basic and acidic residues" evidence="1">
    <location>
        <begin position="460"/>
        <end position="471"/>
    </location>
</feature>
<sequence>MSKKSTTLAKIRALLEDEENDDSAHLTEEQTRDVMIGFYQRFRGVVSVNEGTIGLEILDDVAEAVIDGDGDPTRSLSGSIHILPLPSIQCEARGPPPHPVFAPEEGESTLNIPYRSQQLLSSRRKLKMQAHIARIKFLSMCIKTWGYFGFLSQFEACTSNRRLMWMGGQPGRNTGDAKSYYGPVIENLRELLRRYPDAYMGKTRSALQPFRLDEGGFTNLTSLLVNLGALDPNNPKKEHRLSDRALARVLHDIISRRKRQSWWFGVGWPWDSLRNCARIVQREAKEAKALREGTYQEPTAPAYDERELQGTGLTHFMFSDATFAARGPGEVRTPDLDDDGTEQKPPATATSTSEAVSVPAADERSTSSTTKGERSSQSTKQSMILPKHSSVPRRATRSLSPIPRTGSVTVSTSSSIARARRSASVAQRSEARRSSLVGQKRSRSPTPELSPPAKRTRSKGRADGEVPKSKK</sequence>
<dbReference type="VEuPathDB" id="FungiDB:PPTG_23947"/>
<reference evidence="2" key="1">
    <citation type="submission" date="2013-11" db="EMBL/GenBank/DDBJ databases">
        <title>The Genome Sequence of Phytophthora parasitica CJ05E6.</title>
        <authorList>
            <consortium name="The Broad Institute Genomics Platform"/>
            <person name="Russ C."/>
            <person name="Tyler B."/>
            <person name="Panabieres F."/>
            <person name="Shan W."/>
            <person name="Tripathy S."/>
            <person name="Grunwald N."/>
            <person name="Machado M."/>
            <person name="Johnson C.S."/>
            <person name="Arredondo F."/>
            <person name="Hong C."/>
            <person name="Coffey M."/>
            <person name="Young S.K."/>
            <person name="Zeng Q."/>
            <person name="Gargeya S."/>
            <person name="Fitzgerald M."/>
            <person name="Abouelleil A."/>
            <person name="Alvarado L."/>
            <person name="Chapman S.B."/>
            <person name="Gainer-Dewar J."/>
            <person name="Goldberg J."/>
            <person name="Griggs A."/>
            <person name="Gujja S."/>
            <person name="Hansen M."/>
            <person name="Howarth C."/>
            <person name="Imamovic A."/>
            <person name="Ireland A."/>
            <person name="Larimer J."/>
            <person name="McCowan C."/>
            <person name="Murphy C."/>
            <person name="Pearson M."/>
            <person name="Poon T.W."/>
            <person name="Priest M."/>
            <person name="Roberts A."/>
            <person name="Saif S."/>
            <person name="Shea T."/>
            <person name="Sykes S."/>
            <person name="Wortman J."/>
            <person name="Nusbaum C."/>
            <person name="Birren B."/>
        </authorList>
    </citation>
    <scope>NUCLEOTIDE SEQUENCE [LARGE SCALE GENOMIC DNA]</scope>
    <source>
        <strain evidence="2">CJ05E6</strain>
    </source>
</reference>
<name>W2HQE5_PHYNI</name>
<evidence type="ECO:0000313" key="2">
    <source>
        <dbReference type="EMBL" id="ETL24194.1"/>
    </source>
</evidence>
<gene>
    <name evidence="2" type="ORF">L916_21794</name>
</gene>
<accession>W2HQE5</accession>
<proteinExistence type="predicted"/>
<feature type="compositionally biased region" description="Polar residues" evidence="1">
    <location>
        <begin position="366"/>
        <end position="382"/>
    </location>
</feature>
<feature type="compositionally biased region" description="Low complexity" evidence="1">
    <location>
        <begin position="404"/>
        <end position="428"/>
    </location>
</feature>
<protein>
    <submittedName>
        <fullName evidence="2">Uncharacterized protein</fullName>
    </submittedName>
</protein>
<organism evidence="2">
    <name type="scientific">Phytophthora nicotianae</name>
    <name type="common">Potato buckeye rot agent</name>
    <name type="synonym">Phytophthora parasitica</name>
    <dbReference type="NCBI Taxonomy" id="4792"/>
    <lineage>
        <taxon>Eukaryota</taxon>
        <taxon>Sar</taxon>
        <taxon>Stramenopiles</taxon>
        <taxon>Oomycota</taxon>
        <taxon>Peronosporomycetes</taxon>
        <taxon>Peronosporales</taxon>
        <taxon>Peronosporaceae</taxon>
        <taxon>Phytophthora</taxon>
    </lineage>
</organism>